<feature type="non-terminal residue" evidence="1">
    <location>
        <position position="93"/>
    </location>
</feature>
<sequence length="93" mass="10632">TLMMAVYRRNKFLEETYNFTLDEIQSGTASFKPALEKLVSTGDQSFDVVYMSVTDAAESAQAGLFWDLHDISQIDLESRWWSQSCNKSWSIGH</sequence>
<protein>
    <submittedName>
        <fullName evidence="1">Uncharacterized protein</fullName>
    </submittedName>
</protein>
<evidence type="ECO:0000313" key="1">
    <source>
        <dbReference type="EMBL" id="MBD4336929.1"/>
    </source>
</evidence>
<reference evidence="1" key="1">
    <citation type="submission" date="2020-01" db="EMBL/GenBank/DDBJ databases">
        <authorList>
            <person name="Richard D."/>
        </authorList>
    </citation>
    <scope>NUCLEOTIDE SEQUENCE</scope>
    <source>
        <strain evidence="1">JP541</strain>
    </source>
</reference>
<organism evidence="1 2">
    <name type="scientific">Xanthomonas citri pv. citri</name>
    <dbReference type="NCBI Taxonomy" id="611301"/>
    <lineage>
        <taxon>Bacteria</taxon>
        <taxon>Pseudomonadati</taxon>
        <taxon>Pseudomonadota</taxon>
        <taxon>Gammaproteobacteria</taxon>
        <taxon>Lysobacterales</taxon>
        <taxon>Lysobacteraceae</taxon>
        <taxon>Xanthomonas</taxon>
    </lineage>
</organism>
<name>A0A8I0H6P3_XANCI</name>
<comment type="caution">
    <text evidence="1">The sequence shown here is derived from an EMBL/GenBank/DDBJ whole genome shotgun (WGS) entry which is preliminary data.</text>
</comment>
<dbReference type="AlphaFoldDB" id="A0A8I0H6P3"/>
<gene>
    <name evidence="1" type="ORF">GUH15_12855</name>
</gene>
<dbReference type="Proteomes" id="UP000653002">
    <property type="component" value="Unassembled WGS sequence"/>
</dbReference>
<dbReference type="SUPFAM" id="SSF53850">
    <property type="entry name" value="Periplasmic binding protein-like II"/>
    <property type="match status" value="1"/>
</dbReference>
<accession>A0A8I0H6P3</accession>
<feature type="non-terminal residue" evidence="1">
    <location>
        <position position="1"/>
    </location>
</feature>
<evidence type="ECO:0000313" key="2">
    <source>
        <dbReference type="Proteomes" id="UP000653002"/>
    </source>
</evidence>
<proteinExistence type="predicted"/>
<dbReference type="EMBL" id="JAABFR010000980">
    <property type="protein sequence ID" value="MBD4336929.1"/>
    <property type="molecule type" value="Genomic_DNA"/>
</dbReference>